<feature type="compositionally biased region" description="Pro residues" evidence="2">
    <location>
        <begin position="7"/>
        <end position="18"/>
    </location>
</feature>
<keyword evidence="1" id="KW-0175">Coiled coil</keyword>
<organism evidence="3 4">
    <name type="scientific">Ditylenchus destructor</name>
    <dbReference type="NCBI Taxonomy" id="166010"/>
    <lineage>
        <taxon>Eukaryota</taxon>
        <taxon>Metazoa</taxon>
        <taxon>Ecdysozoa</taxon>
        <taxon>Nematoda</taxon>
        <taxon>Chromadorea</taxon>
        <taxon>Rhabditida</taxon>
        <taxon>Tylenchina</taxon>
        <taxon>Tylenchomorpha</taxon>
        <taxon>Sphaerularioidea</taxon>
        <taxon>Anguinidae</taxon>
        <taxon>Anguininae</taxon>
        <taxon>Ditylenchus</taxon>
    </lineage>
</organism>
<evidence type="ECO:0000313" key="4">
    <source>
        <dbReference type="Proteomes" id="UP001201812"/>
    </source>
</evidence>
<protein>
    <submittedName>
        <fullName evidence="3">Uncharacterized protein</fullName>
    </submittedName>
</protein>
<evidence type="ECO:0000256" key="2">
    <source>
        <dbReference type="SAM" id="MobiDB-lite"/>
    </source>
</evidence>
<reference evidence="3" key="1">
    <citation type="submission" date="2022-01" db="EMBL/GenBank/DDBJ databases">
        <title>Genome Sequence Resource for Two Populations of Ditylenchus destructor, the Migratory Endoparasitic Phytonematode.</title>
        <authorList>
            <person name="Zhang H."/>
            <person name="Lin R."/>
            <person name="Xie B."/>
        </authorList>
    </citation>
    <scope>NUCLEOTIDE SEQUENCE</scope>
    <source>
        <strain evidence="3">BazhouSP</strain>
    </source>
</reference>
<proteinExistence type="predicted"/>
<dbReference type="EMBL" id="JAKKPZ010000028">
    <property type="protein sequence ID" value="KAI1709995.1"/>
    <property type="molecule type" value="Genomic_DNA"/>
</dbReference>
<sequence length="353" mass="38438">MPEEPQSAPPQPSLPEGPYPFDDPVQRTRCLVQYIRLRKQRAEDELAKRHALKKQKKDAKANLKNARVEFKSSESEVRRCEQRLEELGQTRHELLISLKSIINKETERKRHREQADETRRLEEQHRMQQAAAAAALGLDTLLLQQQFKVGPQLPPHTALLNPLLLGALGANRASPAAPMVQMMPPPPPTYMMPPVTVQTNNNPSPSPATATHRYTPQQVTSAVDSAHSRQQQAAQQQHLANQHALALQQQQQQAQIAAILRQQYAGQIAALAFAGGQIPGQQQMTADPTGGVQAVAAAQAQAAAARAGAATPLLLPPAPTPAPNPMEAMYQALFANFAAARTVAAATPNPTQR</sequence>
<keyword evidence="4" id="KW-1185">Reference proteome</keyword>
<evidence type="ECO:0000313" key="3">
    <source>
        <dbReference type="EMBL" id="KAI1709995.1"/>
    </source>
</evidence>
<dbReference type="Proteomes" id="UP001201812">
    <property type="component" value="Unassembled WGS sequence"/>
</dbReference>
<accession>A0AAD4N3F7</accession>
<feature type="region of interest" description="Disordered" evidence="2">
    <location>
        <begin position="1"/>
        <end position="25"/>
    </location>
</feature>
<evidence type="ECO:0000256" key="1">
    <source>
        <dbReference type="SAM" id="Coils"/>
    </source>
</evidence>
<feature type="coiled-coil region" evidence="1">
    <location>
        <begin position="42"/>
        <end position="124"/>
    </location>
</feature>
<name>A0AAD4N3F7_9BILA</name>
<dbReference type="AlphaFoldDB" id="A0AAD4N3F7"/>
<comment type="caution">
    <text evidence="3">The sequence shown here is derived from an EMBL/GenBank/DDBJ whole genome shotgun (WGS) entry which is preliminary data.</text>
</comment>
<gene>
    <name evidence="3" type="ORF">DdX_11007</name>
</gene>